<protein>
    <submittedName>
        <fullName evidence="2">Uncharacterized protein</fullName>
    </submittedName>
</protein>
<dbReference type="PROSITE" id="PS50297">
    <property type="entry name" value="ANK_REP_REGION"/>
    <property type="match status" value="1"/>
</dbReference>
<feature type="repeat" description="ANK" evidence="1">
    <location>
        <begin position="54"/>
        <end position="86"/>
    </location>
</feature>
<evidence type="ECO:0000313" key="3">
    <source>
        <dbReference type="Proteomes" id="UP000823941"/>
    </source>
</evidence>
<dbReference type="Proteomes" id="UP000823941">
    <property type="component" value="Chromosome 4"/>
</dbReference>
<dbReference type="Pfam" id="PF12796">
    <property type="entry name" value="Ank_2"/>
    <property type="match status" value="1"/>
</dbReference>
<dbReference type="PROSITE" id="PS50088">
    <property type="entry name" value="ANK_REPEAT"/>
    <property type="match status" value="1"/>
</dbReference>
<evidence type="ECO:0000256" key="1">
    <source>
        <dbReference type="PROSITE-ProRule" id="PRU00023"/>
    </source>
</evidence>
<dbReference type="PANTHER" id="PTHR24202:SF53">
    <property type="entry name" value="E3 UBIQUITIN-PROTEIN LIGASE MIB1"/>
    <property type="match status" value="1"/>
</dbReference>
<dbReference type="PANTHER" id="PTHR24202">
    <property type="entry name" value="E3 UBIQUITIN-PROTEIN LIGASE MIB2"/>
    <property type="match status" value="1"/>
</dbReference>
<evidence type="ECO:0000313" key="2">
    <source>
        <dbReference type="EMBL" id="KAG7311492.1"/>
    </source>
</evidence>
<dbReference type="EMBL" id="JAHIBW010000004">
    <property type="protein sequence ID" value="KAG7311492.1"/>
    <property type="molecule type" value="Genomic_DNA"/>
</dbReference>
<keyword evidence="3" id="KW-1185">Reference proteome</keyword>
<dbReference type="Gene3D" id="1.25.40.20">
    <property type="entry name" value="Ankyrin repeat-containing domain"/>
    <property type="match status" value="1"/>
</dbReference>
<accession>A0ABQ7R2H0</accession>
<gene>
    <name evidence="2" type="ORF">JYU34_002534</name>
</gene>
<sequence>MYRIVTRVGCKWRVRRRRKSASVSLTPTCRAATGAAVEPVCSQPTILLCILDSEGDTPLHDAISKKRDDMVALLLEHGGDVTLTNSDGFNALHQAALRGNAR</sequence>
<dbReference type="SUPFAM" id="SSF48403">
    <property type="entry name" value="Ankyrin repeat"/>
    <property type="match status" value="1"/>
</dbReference>
<comment type="caution">
    <text evidence="2">The sequence shown here is derived from an EMBL/GenBank/DDBJ whole genome shotgun (WGS) entry which is preliminary data.</text>
</comment>
<dbReference type="SMART" id="SM00248">
    <property type="entry name" value="ANK"/>
    <property type="match status" value="1"/>
</dbReference>
<proteinExistence type="predicted"/>
<reference evidence="2 3" key="1">
    <citation type="submission" date="2021-06" db="EMBL/GenBank/DDBJ databases">
        <title>A haploid diamondback moth (Plutella xylostella L.) genome assembly resolves 31 chromosomes and identifies a diamide resistance mutation.</title>
        <authorList>
            <person name="Ward C.M."/>
            <person name="Perry K.D."/>
            <person name="Baker G."/>
            <person name="Powis K."/>
            <person name="Heckel D.G."/>
            <person name="Baxter S.W."/>
        </authorList>
    </citation>
    <scope>NUCLEOTIDE SEQUENCE [LARGE SCALE GENOMIC DNA]</scope>
    <source>
        <strain evidence="2 3">LV</strain>
        <tissue evidence="2">Single pupa</tissue>
    </source>
</reference>
<dbReference type="InterPro" id="IPR036770">
    <property type="entry name" value="Ankyrin_rpt-contain_sf"/>
</dbReference>
<organism evidence="2 3">
    <name type="scientific">Plutella xylostella</name>
    <name type="common">Diamondback moth</name>
    <name type="synonym">Plutella maculipennis</name>
    <dbReference type="NCBI Taxonomy" id="51655"/>
    <lineage>
        <taxon>Eukaryota</taxon>
        <taxon>Metazoa</taxon>
        <taxon>Ecdysozoa</taxon>
        <taxon>Arthropoda</taxon>
        <taxon>Hexapoda</taxon>
        <taxon>Insecta</taxon>
        <taxon>Pterygota</taxon>
        <taxon>Neoptera</taxon>
        <taxon>Endopterygota</taxon>
        <taxon>Lepidoptera</taxon>
        <taxon>Glossata</taxon>
        <taxon>Ditrysia</taxon>
        <taxon>Yponomeutoidea</taxon>
        <taxon>Plutellidae</taxon>
        <taxon>Plutella</taxon>
    </lineage>
</organism>
<name>A0ABQ7R2H0_PLUXY</name>
<dbReference type="InterPro" id="IPR002110">
    <property type="entry name" value="Ankyrin_rpt"/>
</dbReference>
<keyword evidence="1" id="KW-0040">ANK repeat</keyword>